<feature type="signal peptide" evidence="1">
    <location>
        <begin position="1"/>
        <end position="20"/>
    </location>
</feature>
<keyword evidence="1" id="KW-0732">Signal</keyword>
<dbReference type="InterPro" id="IPR025714">
    <property type="entry name" value="Methyltranfer_dom"/>
</dbReference>
<accession>A0A7S4A844</accession>
<dbReference type="PANTHER" id="PTHR13369:SF3">
    <property type="entry name" value="METHYLTRANSFERASE DOMAIN-CONTAINING PROTEIN"/>
    <property type="match status" value="1"/>
</dbReference>
<dbReference type="OrthoDB" id="547169at2759"/>
<dbReference type="InterPro" id="IPR029063">
    <property type="entry name" value="SAM-dependent_MTases_sf"/>
</dbReference>
<sequence length="454" mass="48778">MPRLLLVVAATCCALQPHSALHPKAPRRAITVTAAELISETDAEALADVVAAALETDAVIDLRVNRGEADAMFKRVSGRVVELKNKRLLQLTYKRRGACDLQRNHAFQGDDGAEGTDGDLLPPKKWSARKAVAHALTGGAHAKATVGATRYDLTKGSLTSTSCAPAKKTASHDRTKKRVVSDDFLVALNVTNAAGKARPGMERKRKQILRFAELLDHTLSKTDLYASDSIRLVDEGCGKGYLTFAAHELLKKKSQAALDVVGVERRRELVDACNWACRDDAGLSFMAGDIAPQGKVDVVVALHACDTATDDALHAAVLGGARAIVAAPCCHKQLRPQLERHRKGSEADPALQAILHHGILADRHAEAVTDTMRCLALECVGYEARMVEWAPLDHTAKNTMLVATRADAGTDAAERLRALAAFHGVARQRLCGLLELELPGGGDEVPPRGRMPQE</sequence>
<keyword evidence="5" id="KW-1185">Reference proteome</keyword>
<evidence type="ECO:0000259" key="2">
    <source>
        <dbReference type="Pfam" id="PF13679"/>
    </source>
</evidence>
<feature type="domain" description="Methyltransferase" evidence="2">
    <location>
        <begin position="203"/>
        <end position="336"/>
    </location>
</feature>
<dbReference type="GO" id="GO:0005737">
    <property type="term" value="C:cytoplasm"/>
    <property type="evidence" value="ECO:0007669"/>
    <property type="project" value="TreeGrafter"/>
</dbReference>
<dbReference type="Gene3D" id="3.40.50.150">
    <property type="entry name" value="Vaccinia Virus protein VP39"/>
    <property type="match status" value="1"/>
</dbReference>
<evidence type="ECO:0000313" key="5">
    <source>
        <dbReference type="Proteomes" id="UP000789595"/>
    </source>
</evidence>
<reference evidence="3" key="1">
    <citation type="submission" date="2021-01" db="EMBL/GenBank/DDBJ databases">
        <authorList>
            <person name="Corre E."/>
            <person name="Pelletier E."/>
            <person name="Niang G."/>
            <person name="Scheremetjew M."/>
            <person name="Finn R."/>
            <person name="Kale V."/>
            <person name="Holt S."/>
            <person name="Cochrane G."/>
            <person name="Meng A."/>
            <person name="Brown T."/>
            <person name="Cohen L."/>
        </authorList>
    </citation>
    <scope>NUCLEOTIDE SEQUENCE</scope>
    <source>
        <strain evidence="3">CCMP1756</strain>
    </source>
</reference>
<dbReference type="EMBL" id="CAKKNE010000005">
    <property type="protein sequence ID" value="CAH0377737.1"/>
    <property type="molecule type" value="Genomic_DNA"/>
</dbReference>
<evidence type="ECO:0000313" key="3">
    <source>
        <dbReference type="EMBL" id="CAE0706577.1"/>
    </source>
</evidence>
<name>A0A7S4A844_9STRA</name>
<organism evidence="3">
    <name type="scientific">Pelagomonas calceolata</name>
    <dbReference type="NCBI Taxonomy" id="35677"/>
    <lineage>
        <taxon>Eukaryota</taxon>
        <taxon>Sar</taxon>
        <taxon>Stramenopiles</taxon>
        <taxon>Ochrophyta</taxon>
        <taxon>Pelagophyceae</taxon>
        <taxon>Pelagomonadales</taxon>
        <taxon>Pelagomonadaceae</taxon>
        <taxon>Pelagomonas</taxon>
    </lineage>
</organism>
<feature type="chain" id="PRO_5035681096" description="Methyltransferase domain-containing protein" evidence="1">
    <location>
        <begin position="21"/>
        <end position="454"/>
    </location>
</feature>
<dbReference type="Pfam" id="PF13679">
    <property type="entry name" value="Methyltransf_32"/>
    <property type="match status" value="1"/>
</dbReference>
<dbReference type="SUPFAM" id="SSF53335">
    <property type="entry name" value="S-adenosyl-L-methionine-dependent methyltransferases"/>
    <property type="match status" value="1"/>
</dbReference>
<reference evidence="4" key="2">
    <citation type="submission" date="2021-11" db="EMBL/GenBank/DDBJ databases">
        <authorList>
            <consortium name="Genoscope - CEA"/>
            <person name="William W."/>
        </authorList>
    </citation>
    <scope>NUCLEOTIDE SEQUENCE</scope>
</reference>
<dbReference type="AlphaFoldDB" id="A0A7S4A844"/>
<gene>
    <name evidence="3" type="ORF">PCAL00307_LOCUS22028</name>
    <name evidence="4" type="ORF">PECAL_5P22680</name>
</gene>
<proteinExistence type="predicted"/>
<evidence type="ECO:0000313" key="4">
    <source>
        <dbReference type="EMBL" id="CAH0377737.1"/>
    </source>
</evidence>
<evidence type="ECO:0000256" key="1">
    <source>
        <dbReference type="SAM" id="SignalP"/>
    </source>
</evidence>
<dbReference type="EMBL" id="HBIW01025555">
    <property type="protein sequence ID" value="CAE0706577.1"/>
    <property type="molecule type" value="Transcribed_RNA"/>
</dbReference>
<protein>
    <recommendedName>
        <fullName evidence="2">Methyltransferase domain-containing protein</fullName>
    </recommendedName>
</protein>
<dbReference type="Proteomes" id="UP000789595">
    <property type="component" value="Unassembled WGS sequence"/>
</dbReference>
<dbReference type="PANTHER" id="PTHR13369">
    <property type="match status" value="1"/>
</dbReference>